<reference evidence="6" key="1">
    <citation type="submission" date="2013-08" db="EMBL/GenBank/DDBJ databases">
        <authorList>
            <person name="Mendez C."/>
            <person name="Richter M."/>
            <person name="Ferrer M."/>
            <person name="Sanchez J."/>
        </authorList>
    </citation>
    <scope>NUCLEOTIDE SEQUENCE</scope>
</reference>
<keyword evidence="2" id="KW-0238">DNA-binding</keyword>
<dbReference type="GO" id="GO:0006310">
    <property type="term" value="P:DNA recombination"/>
    <property type="evidence" value="ECO:0007669"/>
    <property type="project" value="UniProtKB-KW"/>
</dbReference>
<sequence>MPERQAAAAVAMSPEASDWLERFRRYLANERRASSHTVSSYLRDLRALSAFCAREGIPRWSDLDAVRVRMFAATAHAGGLAPRSVQRRLSAVRSFYDFLLREAQVQRERGAAGAGGDLRALRGNPALEVRAPKAARRLPGTLDADQMARLLAITDTTPLAVRDCAMMELLYSSGLRLAELTGLDLEHLDLCDRTVRVLGKGRKERIVPVGGKAVQALERWLKQRAAWTAGDEQALFLGRGGGRLGRRQIEKRILYWA</sequence>
<dbReference type="PROSITE" id="PS51900">
    <property type="entry name" value="CB"/>
    <property type="match status" value="1"/>
</dbReference>
<dbReference type="Pfam" id="PF00589">
    <property type="entry name" value="Phage_integrase"/>
    <property type="match status" value="1"/>
</dbReference>
<gene>
    <name evidence="6" type="ORF">B2A_14247</name>
</gene>
<evidence type="ECO:0000313" key="6">
    <source>
        <dbReference type="EMBL" id="EQD30186.1"/>
    </source>
</evidence>
<dbReference type="Gene3D" id="1.10.150.130">
    <property type="match status" value="1"/>
</dbReference>
<dbReference type="InterPro" id="IPR050090">
    <property type="entry name" value="Tyrosine_recombinase_XerCD"/>
</dbReference>
<name>T0Y520_9ZZZZ</name>
<evidence type="ECO:0000256" key="3">
    <source>
        <dbReference type="ARBA" id="ARBA00023172"/>
    </source>
</evidence>
<protein>
    <submittedName>
        <fullName evidence="6">Site-specific tyrosine recombinase XerC</fullName>
    </submittedName>
</protein>
<feature type="non-terminal residue" evidence="6">
    <location>
        <position position="257"/>
    </location>
</feature>
<dbReference type="PANTHER" id="PTHR30349">
    <property type="entry name" value="PHAGE INTEGRASE-RELATED"/>
    <property type="match status" value="1"/>
</dbReference>
<dbReference type="GO" id="GO:0015074">
    <property type="term" value="P:DNA integration"/>
    <property type="evidence" value="ECO:0007669"/>
    <property type="project" value="UniProtKB-KW"/>
</dbReference>
<keyword evidence="1" id="KW-0229">DNA integration</keyword>
<dbReference type="InterPro" id="IPR010998">
    <property type="entry name" value="Integrase_recombinase_N"/>
</dbReference>
<keyword evidence="3" id="KW-0233">DNA recombination</keyword>
<evidence type="ECO:0000256" key="1">
    <source>
        <dbReference type="ARBA" id="ARBA00022908"/>
    </source>
</evidence>
<dbReference type="InterPro" id="IPR002104">
    <property type="entry name" value="Integrase_catalytic"/>
</dbReference>
<evidence type="ECO:0000256" key="2">
    <source>
        <dbReference type="ARBA" id="ARBA00023125"/>
    </source>
</evidence>
<dbReference type="Gene3D" id="1.10.443.10">
    <property type="entry name" value="Intergrase catalytic core"/>
    <property type="match status" value="1"/>
</dbReference>
<dbReference type="GO" id="GO:0003677">
    <property type="term" value="F:DNA binding"/>
    <property type="evidence" value="ECO:0007669"/>
    <property type="project" value="UniProtKB-KW"/>
</dbReference>
<dbReference type="EMBL" id="AUZZ01010330">
    <property type="protein sequence ID" value="EQD30186.1"/>
    <property type="molecule type" value="Genomic_DNA"/>
</dbReference>
<dbReference type="InterPro" id="IPR004107">
    <property type="entry name" value="Integrase_SAM-like_N"/>
</dbReference>
<dbReference type="AlphaFoldDB" id="T0Y520"/>
<dbReference type="PROSITE" id="PS51898">
    <property type="entry name" value="TYR_RECOMBINASE"/>
    <property type="match status" value="1"/>
</dbReference>
<dbReference type="Pfam" id="PF02899">
    <property type="entry name" value="Phage_int_SAM_1"/>
    <property type="match status" value="1"/>
</dbReference>
<proteinExistence type="predicted"/>
<evidence type="ECO:0000259" key="4">
    <source>
        <dbReference type="PROSITE" id="PS51898"/>
    </source>
</evidence>
<dbReference type="InterPro" id="IPR044068">
    <property type="entry name" value="CB"/>
</dbReference>
<dbReference type="InterPro" id="IPR011010">
    <property type="entry name" value="DNA_brk_join_enz"/>
</dbReference>
<evidence type="ECO:0000259" key="5">
    <source>
        <dbReference type="PROSITE" id="PS51900"/>
    </source>
</evidence>
<reference evidence="6" key="2">
    <citation type="journal article" date="2014" name="ISME J.">
        <title>Microbial stratification in low pH oxic and suboxic macroscopic growths along an acid mine drainage.</title>
        <authorList>
            <person name="Mendez-Garcia C."/>
            <person name="Mesa V."/>
            <person name="Sprenger R.R."/>
            <person name="Richter M."/>
            <person name="Diez M.S."/>
            <person name="Solano J."/>
            <person name="Bargiela R."/>
            <person name="Golyshina O.V."/>
            <person name="Manteca A."/>
            <person name="Ramos J.L."/>
            <person name="Gallego J.R."/>
            <person name="Llorente I."/>
            <person name="Martins Dos Santos V.A."/>
            <person name="Jensen O.N."/>
            <person name="Pelaez A.I."/>
            <person name="Sanchez J."/>
            <person name="Ferrer M."/>
        </authorList>
    </citation>
    <scope>NUCLEOTIDE SEQUENCE</scope>
</reference>
<dbReference type="SUPFAM" id="SSF56349">
    <property type="entry name" value="DNA breaking-rejoining enzymes"/>
    <property type="match status" value="1"/>
</dbReference>
<dbReference type="InterPro" id="IPR013762">
    <property type="entry name" value="Integrase-like_cat_sf"/>
</dbReference>
<organism evidence="6">
    <name type="scientific">mine drainage metagenome</name>
    <dbReference type="NCBI Taxonomy" id="410659"/>
    <lineage>
        <taxon>unclassified sequences</taxon>
        <taxon>metagenomes</taxon>
        <taxon>ecological metagenomes</taxon>
    </lineage>
</organism>
<feature type="domain" description="Core-binding (CB)" evidence="5">
    <location>
        <begin position="14"/>
        <end position="100"/>
    </location>
</feature>
<comment type="caution">
    <text evidence="6">The sequence shown here is derived from an EMBL/GenBank/DDBJ whole genome shotgun (WGS) entry which is preliminary data.</text>
</comment>
<feature type="domain" description="Tyr recombinase" evidence="4">
    <location>
        <begin position="137"/>
        <end position="257"/>
    </location>
</feature>
<dbReference type="PANTHER" id="PTHR30349:SF81">
    <property type="entry name" value="TYROSINE RECOMBINASE XERC"/>
    <property type="match status" value="1"/>
</dbReference>
<accession>T0Y520</accession>